<feature type="region of interest" description="Disordered" evidence="1">
    <location>
        <begin position="156"/>
        <end position="213"/>
    </location>
</feature>
<evidence type="ECO:0000313" key="3">
    <source>
        <dbReference type="Proteomes" id="UP001530400"/>
    </source>
</evidence>
<feature type="compositionally biased region" description="Basic and acidic residues" evidence="1">
    <location>
        <begin position="198"/>
        <end position="207"/>
    </location>
</feature>
<reference evidence="2 3" key="1">
    <citation type="submission" date="2024-10" db="EMBL/GenBank/DDBJ databases">
        <title>Updated reference genomes for cyclostephanoid diatoms.</title>
        <authorList>
            <person name="Roberts W.R."/>
            <person name="Alverson A.J."/>
        </authorList>
    </citation>
    <scope>NUCLEOTIDE SEQUENCE [LARGE SCALE GENOMIC DNA]</scope>
    <source>
        <strain evidence="2 3">AJA010-31</strain>
    </source>
</reference>
<feature type="compositionally biased region" description="Basic and acidic residues" evidence="1">
    <location>
        <begin position="171"/>
        <end position="189"/>
    </location>
</feature>
<dbReference type="EMBL" id="JALLPJ020001027">
    <property type="protein sequence ID" value="KAL3777792.1"/>
    <property type="molecule type" value="Genomic_DNA"/>
</dbReference>
<dbReference type="AlphaFoldDB" id="A0ABD3NPP4"/>
<feature type="region of interest" description="Disordered" evidence="1">
    <location>
        <begin position="1"/>
        <end position="65"/>
    </location>
</feature>
<sequence>MSYNQIRLAGKHHRGTNQHPKPLAHRQSYQSIPSSRPQQQHLPELNPFNRSPPFDQHYSSGGHYATYPPVQILQREVDRFNDFRGSGQSRFGYGQISQTFKRADNRGYSSIQDQSQAQQSISTARFTHPPVQEMNRPRLYTEFHGYDAPSDFMCQPGHRSDNRDYSGTQDTAKRTKTEYGYHSTPRDYHPPLPPPRYPHVESPDRKVAAAPSGTDNFYSRQREVQGLSAVVSEEKTVQDDSSIKTVSSNGTQRPTSLALPEDNSHLTALHCFVRSHCVYIFCAEANEVDMPRKGRKKPLALGQIGIGCTYCKGSDSKLKGCSYFPSTISGIYNATMIIQQRHFPVCPSVTKAVYGEYNKLKGLTARSASTKQYWISSAKKLGLVDTERGVFFRSMLGESNKTTSHNELSSRQYGKSTITPHVTSFRSLVEPSDRAFATDYAFFVMAQMTTTTFTEADRLGKRKRHTVGFPGLACKHCFGGNGSGRFFPLTLKTFSDVSKSLHVLRNHLVKCAKAPAGLSAKVSMLYDQHVDDKGTTPFGSQKIFFDHVWRRLHPEMYDESGKVALKHPLQHVRQSSSSSEEMKIDGYQSQLACHQGQSFELESPNSQGQVQNNFGDFSEMPPLPPLPAADFVPNRIDANESTAFSRADETKHRGPAKKRYLNMYYHGNPEPYSDADVSVAMILATGMGRHGQPEEETYM</sequence>
<comment type="caution">
    <text evidence="2">The sequence shown here is derived from an EMBL/GenBank/DDBJ whole genome shotgun (WGS) entry which is preliminary data.</text>
</comment>
<dbReference type="Proteomes" id="UP001530400">
    <property type="component" value="Unassembled WGS sequence"/>
</dbReference>
<accession>A0ABD3NPP4</accession>
<organism evidence="2 3">
    <name type="scientific">Cyclotella atomus</name>
    <dbReference type="NCBI Taxonomy" id="382360"/>
    <lineage>
        <taxon>Eukaryota</taxon>
        <taxon>Sar</taxon>
        <taxon>Stramenopiles</taxon>
        <taxon>Ochrophyta</taxon>
        <taxon>Bacillariophyta</taxon>
        <taxon>Coscinodiscophyceae</taxon>
        <taxon>Thalassiosirophycidae</taxon>
        <taxon>Stephanodiscales</taxon>
        <taxon>Stephanodiscaceae</taxon>
        <taxon>Cyclotella</taxon>
    </lineage>
</organism>
<keyword evidence="3" id="KW-1185">Reference proteome</keyword>
<evidence type="ECO:0000256" key="1">
    <source>
        <dbReference type="SAM" id="MobiDB-lite"/>
    </source>
</evidence>
<feature type="compositionally biased region" description="Polar residues" evidence="1">
    <location>
        <begin position="27"/>
        <end position="41"/>
    </location>
</feature>
<gene>
    <name evidence="2" type="ORF">ACHAWO_005819</name>
</gene>
<protein>
    <submittedName>
        <fullName evidence="2">Uncharacterized protein</fullName>
    </submittedName>
</protein>
<evidence type="ECO:0000313" key="2">
    <source>
        <dbReference type="EMBL" id="KAL3777792.1"/>
    </source>
</evidence>
<proteinExistence type="predicted"/>
<name>A0ABD3NPP4_9STRA</name>